<evidence type="ECO:0000259" key="1">
    <source>
        <dbReference type="Pfam" id="PF13472"/>
    </source>
</evidence>
<gene>
    <name evidence="2" type="ORF">FTV88_0558</name>
</gene>
<dbReference type="PANTHER" id="PTHR30383">
    <property type="entry name" value="THIOESTERASE 1/PROTEASE 1/LYSOPHOSPHOLIPASE L1"/>
    <property type="match status" value="1"/>
</dbReference>
<keyword evidence="2" id="KW-0378">Hydrolase</keyword>
<dbReference type="InterPro" id="IPR036514">
    <property type="entry name" value="SGNH_hydro_sf"/>
</dbReference>
<proteinExistence type="predicted"/>
<dbReference type="Gene3D" id="3.40.50.1110">
    <property type="entry name" value="SGNH hydrolase"/>
    <property type="match status" value="1"/>
</dbReference>
<dbReference type="EMBL" id="CP045875">
    <property type="protein sequence ID" value="QGG46737.1"/>
    <property type="molecule type" value="Genomic_DNA"/>
</dbReference>
<reference evidence="3" key="1">
    <citation type="submission" date="2019-11" db="EMBL/GenBank/DDBJ databases">
        <title>Genome sequence of Heliorestis convoluta strain HH, an alkaliphilic and minimalistic phototrophic bacterium from a soda lake in Egypt.</title>
        <authorList>
            <person name="Dewey E.D."/>
            <person name="Stokes L.M."/>
            <person name="Burchell B.M."/>
            <person name="Shaffer K.N."/>
            <person name="Huntington A.M."/>
            <person name="Baker J.M."/>
            <person name="Nadendla S."/>
            <person name="Giglio M.G."/>
            <person name="Touchman J.W."/>
            <person name="Blankenship R.E."/>
            <person name="Madigan M.T."/>
            <person name="Sattley W.M."/>
        </authorList>
    </citation>
    <scope>NUCLEOTIDE SEQUENCE [LARGE SCALE GENOMIC DNA]</scope>
    <source>
        <strain evidence="3">HH</strain>
    </source>
</reference>
<dbReference type="Proteomes" id="UP000366051">
    <property type="component" value="Chromosome"/>
</dbReference>
<accession>A0A5Q2MWM0</accession>
<sequence>MVIEKGPQSIAQKPSTIYAVGDSLTWGYPYGPEASWTTSVEGAFYIPVANLGLNGATTEDMRRILISHLPDLEPRSWVIITGGANDAYGMISPRKVIQNYRDMIERIEVARCVPIIGLTTAISEEPARTRVIEYRALLLDFLKGRKEEGAGSLRTIDFFKPLLAADGCSLAPQYAADDCHPNRHGYEKMGEVAVHMIGTYLEEIRITDHNRS</sequence>
<name>A0A5Q2MWM0_9FIRM</name>
<dbReference type="InterPro" id="IPR013830">
    <property type="entry name" value="SGNH_hydro"/>
</dbReference>
<dbReference type="InterPro" id="IPR051532">
    <property type="entry name" value="Ester_Hydrolysis_Enzymes"/>
</dbReference>
<dbReference type="GO" id="GO:0016787">
    <property type="term" value="F:hydrolase activity"/>
    <property type="evidence" value="ECO:0007669"/>
    <property type="project" value="UniProtKB-KW"/>
</dbReference>
<feature type="domain" description="SGNH hydrolase-type esterase" evidence="1">
    <location>
        <begin position="19"/>
        <end position="187"/>
    </location>
</feature>
<evidence type="ECO:0000313" key="2">
    <source>
        <dbReference type="EMBL" id="QGG46737.1"/>
    </source>
</evidence>
<dbReference type="KEGG" id="hcv:FTV88_0558"/>
<dbReference type="AlphaFoldDB" id="A0A5Q2MWM0"/>
<dbReference type="OrthoDB" id="9777593at2"/>
<protein>
    <submittedName>
        <fullName evidence="2">GDSL-like Lipase/Acylhydrolase family protein</fullName>
    </submittedName>
</protein>
<dbReference type="Pfam" id="PF13472">
    <property type="entry name" value="Lipase_GDSL_2"/>
    <property type="match status" value="1"/>
</dbReference>
<dbReference type="SUPFAM" id="SSF52266">
    <property type="entry name" value="SGNH hydrolase"/>
    <property type="match status" value="1"/>
</dbReference>
<evidence type="ECO:0000313" key="3">
    <source>
        <dbReference type="Proteomes" id="UP000366051"/>
    </source>
</evidence>
<keyword evidence="3" id="KW-1185">Reference proteome</keyword>
<organism evidence="2 3">
    <name type="scientific">Heliorestis convoluta</name>
    <dbReference type="NCBI Taxonomy" id="356322"/>
    <lineage>
        <taxon>Bacteria</taxon>
        <taxon>Bacillati</taxon>
        <taxon>Bacillota</taxon>
        <taxon>Clostridia</taxon>
        <taxon>Eubacteriales</taxon>
        <taxon>Heliobacteriaceae</taxon>
        <taxon>Heliorestis</taxon>
    </lineage>
</organism>
<dbReference type="RefSeq" id="WP_153724252.1">
    <property type="nucleotide sequence ID" value="NZ_CP045875.1"/>
</dbReference>